<dbReference type="AlphaFoldDB" id="A0A5N4CQ33"/>
<organism evidence="2 3">
    <name type="scientific">Camelus dromedarius</name>
    <name type="common">Dromedary</name>
    <name type="synonym">Arabian camel</name>
    <dbReference type="NCBI Taxonomy" id="9838"/>
    <lineage>
        <taxon>Eukaryota</taxon>
        <taxon>Metazoa</taxon>
        <taxon>Chordata</taxon>
        <taxon>Craniata</taxon>
        <taxon>Vertebrata</taxon>
        <taxon>Euteleostomi</taxon>
        <taxon>Mammalia</taxon>
        <taxon>Eutheria</taxon>
        <taxon>Laurasiatheria</taxon>
        <taxon>Artiodactyla</taxon>
        <taxon>Tylopoda</taxon>
        <taxon>Camelidae</taxon>
        <taxon>Camelus</taxon>
    </lineage>
</organism>
<evidence type="ECO:0000256" key="1">
    <source>
        <dbReference type="SAM" id="MobiDB-lite"/>
    </source>
</evidence>
<keyword evidence="3" id="KW-1185">Reference proteome</keyword>
<feature type="region of interest" description="Disordered" evidence="1">
    <location>
        <begin position="1"/>
        <end position="93"/>
    </location>
</feature>
<evidence type="ECO:0000313" key="3">
    <source>
        <dbReference type="Proteomes" id="UP000299084"/>
    </source>
</evidence>
<protein>
    <submittedName>
        <fullName evidence="2">Uncharacterized protein</fullName>
    </submittedName>
</protein>
<evidence type="ECO:0000313" key="2">
    <source>
        <dbReference type="EMBL" id="KAB1260801.1"/>
    </source>
</evidence>
<gene>
    <name evidence="2" type="ORF">Cadr_000024798</name>
</gene>
<comment type="caution">
    <text evidence="2">The sequence shown here is derived from an EMBL/GenBank/DDBJ whole genome shotgun (WGS) entry which is preliminary data.</text>
</comment>
<proteinExistence type="predicted"/>
<reference evidence="2 3" key="1">
    <citation type="journal article" date="2019" name="Mol. Ecol. Resour.">
        <title>Improving Illumina assemblies with Hi-C and long reads: an example with the North African dromedary.</title>
        <authorList>
            <person name="Elbers J.P."/>
            <person name="Rogers M.F."/>
            <person name="Perelman P.L."/>
            <person name="Proskuryakova A.A."/>
            <person name="Serdyukova N.A."/>
            <person name="Johnson W.E."/>
            <person name="Horin P."/>
            <person name="Corander J."/>
            <person name="Murphy D."/>
            <person name="Burger P.A."/>
        </authorList>
    </citation>
    <scope>NUCLEOTIDE SEQUENCE [LARGE SCALE GENOMIC DNA]</scope>
    <source>
        <strain evidence="2">Drom800</strain>
        <tissue evidence="2">Blood</tissue>
    </source>
</reference>
<name>A0A5N4CQ33_CAMDR</name>
<feature type="compositionally biased region" description="Polar residues" evidence="1">
    <location>
        <begin position="12"/>
        <end position="26"/>
    </location>
</feature>
<dbReference type="Proteomes" id="UP000299084">
    <property type="component" value="Unassembled WGS sequence"/>
</dbReference>
<accession>A0A5N4CQ33</accession>
<sequence>MTLSGGVIGPSRRSSSDCTLNQSFSSAHFGEPSGKSKKSNPHPLKNPPTPSTKLRPPEYLFLPPGALHLPSSVSRGQAHAKRKPPYLTQRRQS</sequence>
<dbReference type="EMBL" id="JWIN03000021">
    <property type="protein sequence ID" value="KAB1260801.1"/>
    <property type="molecule type" value="Genomic_DNA"/>
</dbReference>